<proteinExistence type="predicted"/>
<evidence type="ECO:0000256" key="2">
    <source>
        <dbReference type="SAM" id="Phobius"/>
    </source>
</evidence>
<sequence length="814" mass="93963">MSIPAATQRPNSPHHNPLLNIDRDMENQAARRRTQQHRQNLNVNPRDRLFHALFMKIGHLYLRVVPKNFRLLLEIMVLLKAIFLFSVLTYLHFSFGRMPLNCLNTTEGSWPRDGVLRVQIQPKVSLKHQIPRFFSSEENRVLFHPCHDENSPFTEQQCAELSTDMHAYYTYHSEKYSLLSQCYRMNLSDFLMQENFGDWKLFENFEYIMTDKRGRTFKGFRPGDIIQEASLLTFYNLYLAFSEPERHYIFEYAKEFGFLRLSPETRKRLKIPVKIVNLDPNKEKCLGDRMSRFILKYFLGYDDIIMNSIKKISDADNNTGFMLNVMTGEHYKFVPWGIGRSSYFISLLLMFLFTISISTLLRYCHQQVFFFIIHVLRMMDMNVVLAFPIAPLFTVILSLVGMETIMSEYFNDTTISFYIILIVWAVDQFDSICCHTTTSQKYWLRFFYLYHFIFYAYHYRFNGQYSSLALAATWFLIQHSMLYFFHNYELPSIEDQMHGRRDEEAYLDEAVQMIVEGIEMVAGQNHQDNAENQPNNAEGGAQGETNNGTGANGGTGNSPQGVVTEDGQRVREISTNENGNRVFVFSGEGQFVQMVRDFIHQVHERVNVGVTGNTEQPETLNNATEGAESSENTGTASVSVPENPRVENDNEFHYGPTQIRPELDVRVRSVADGDDFSAFVETVSSATQVDSRGTASEDGSVRQHTTPEIHAEQIYQQVQSLQHNLGQIKMQSRQTNTNIEKNKDPKNEKELWTKKEPNLMGQSTSCPTNQTTINSEHELVSVNRTLNDTAEHVLLDSERTFETNSISTFDSSES</sequence>
<dbReference type="GO" id="GO:1904294">
    <property type="term" value="P:positive regulation of ERAD pathway"/>
    <property type="evidence" value="ECO:0007669"/>
    <property type="project" value="TreeGrafter"/>
</dbReference>
<feature type="region of interest" description="Disordered" evidence="1">
    <location>
        <begin position="609"/>
        <end position="658"/>
    </location>
</feature>
<feature type="compositionally biased region" description="Low complexity" evidence="1">
    <location>
        <begin position="535"/>
        <end position="549"/>
    </location>
</feature>
<evidence type="ECO:0000256" key="1">
    <source>
        <dbReference type="SAM" id="MobiDB-lite"/>
    </source>
</evidence>
<name>A0A7M5UWD1_9CNID</name>
<dbReference type="AlphaFoldDB" id="A0A7M5UWD1"/>
<feature type="region of interest" description="Disordered" evidence="1">
    <location>
        <begin position="1"/>
        <end position="20"/>
    </location>
</feature>
<accession>A0A7M5UWD1</accession>
<dbReference type="GO" id="GO:0005783">
    <property type="term" value="C:endoplasmic reticulum"/>
    <property type="evidence" value="ECO:0007669"/>
    <property type="project" value="TreeGrafter"/>
</dbReference>
<dbReference type="GeneID" id="136819668"/>
<dbReference type="EnsemblMetazoa" id="CLYHEMT002376.1">
    <property type="protein sequence ID" value="CLYHEMP002376.1"/>
    <property type="gene ID" value="CLYHEMG002376"/>
</dbReference>
<dbReference type="InterPro" id="IPR019144">
    <property type="entry name" value="Membralin"/>
</dbReference>
<evidence type="ECO:0000313" key="3">
    <source>
        <dbReference type="EnsemblMetazoa" id="CLYHEMP002376.1"/>
    </source>
</evidence>
<organism evidence="3 4">
    <name type="scientific">Clytia hemisphaerica</name>
    <dbReference type="NCBI Taxonomy" id="252671"/>
    <lineage>
        <taxon>Eukaryota</taxon>
        <taxon>Metazoa</taxon>
        <taxon>Cnidaria</taxon>
        <taxon>Hydrozoa</taxon>
        <taxon>Hydroidolina</taxon>
        <taxon>Leptothecata</taxon>
        <taxon>Obeliida</taxon>
        <taxon>Clytiidae</taxon>
        <taxon>Clytia</taxon>
    </lineage>
</organism>
<feature type="transmembrane region" description="Helical" evidence="2">
    <location>
        <begin position="414"/>
        <end position="430"/>
    </location>
</feature>
<keyword evidence="2" id="KW-0472">Membrane</keyword>
<feature type="transmembrane region" description="Helical" evidence="2">
    <location>
        <begin position="343"/>
        <end position="363"/>
    </location>
</feature>
<keyword evidence="4" id="KW-1185">Reference proteome</keyword>
<dbReference type="PANTHER" id="PTHR21650:SF4">
    <property type="entry name" value="MEMBRALIN"/>
    <property type="match status" value="1"/>
</dbReference>
<keyword evidence="2" id="KW-1133">Transmembrane helix</keyword>
<evidence type="ECO:0008006" key="5">
    <source>
        <dbReference type="Google" id="ProtNLM"/>
    </source>
</evidence>
<evidence type="ECO:0000313" key="4">
    <source>
        <dbReference type="Proteomes" id="UP000594262"/>
    </source>
</evidence>
<dbReference type="Proteomes" id="UP000594262">
    <property type="component" value="Unplaced"/>
</dbReference>
<dbReference type="Pfam" id="PF09746">
    <property type="entry name" value="Membralin"/>
    <property type="match status" value="1"/>
</dbReference>
<keyword evidence="2" id="KW-0812">Transmembrane</keyword>
<dbReference type="RefSeq" id="XP_066932012.1">
    <property type="nucleotide sequence ID" value="XM_067075911.1"/>
</dbReference>
<feature type="transmembrane region" description="Helical" evidence="2">
    <location>
        <begin position="442"/>
        <end position="459"/>
    </location>
</feature>
<dbReference type="GO" id="GO:0034976">
    <property type="term" value="P:response to endoplasmic reticulum stress"/>
    <property type="evidence" value="ECO:0007669"/>
    <property type="project" value="TreeGrafter"/>
</dbReference>
<reference evidence="3" key="1">
    <citation type="submission" date="2021-01" db="UniProtKB">
        <authorList>
            <consortium name="EnsemblMetazoa"/>
        </authorList>
    </citation>
    <scope>IDENTIFICATION</scope>
</reference>
<protein>
    <recommendedName>
        <fullName evidence="5">Membralin</fullName>
    </recommendedName>
</protein>
<dbReference type="OrthoDB" id="6779347at2759"/>
<feature type="region of interest" description="Disordered" evidence="1">
    <location>
        <begin position="527"/>
        <end position="563"/>
    </location>
</feature>
<feature type="transmembrane region" description="Helical" evidence="2">
    <location>
        <begin position="383"/>
        <end position="402"/>
    </location>
</feature>
<dbReference type="PANTHER" id="PTHR21650">
    <property type="entry name" value="MEMBRALIN/KINETOCHORE PROTEIN NUF2"/>
    <property type="match status" value="1"/>
</dbReference>
<feature type="compositionally biased region" description="Polar residues" evidence="1">
    <location>
        <begin position="610"/>
        <end position="640"/>
    </location>
</feature>
<feature type="transmembrane region" description="Helical" evidence="2">
    <location>
        <begin position="71"/>
        <end position="93"/>
    </location>
</feature>